<protein>
    <submittedName>
        <fullName evidence="8">Amino acid transporter</fullName>
    </submittedName>
</protein>
<dbReference type="GO" id="GO:0005886">
    <property type="term" value="C:plasma membrane"/>
    <property type="evidence" value="ECO:0007669"/>
    <property type="project" value="UniProtKB-SubCell"/>
</dbReference>
<feature type="transmembrane region" description="Helical" evidence="7">
    <location>
        <begin position="289"/>
        <end position="312"/>
    </location>
</feature>
<dbReference type="InterPro" id="IPR002293">
    <property type="entry name" value="AA/rel_permease1"/>
</dbReference>
<feature type="compositionally biased region" description="Low complexity" evidence="6">
    <location>
        <begin position="776"/>
        <end position="793"/>
    </location>
</feature>
<name>A0A841JV38_9BACT</name>
<comment type="subcellular location">
    <subcellularLocation>
        <location evidence="1">Cell membrane</location>
        <topology evidence="1">Multi-pass membrane protein</topology>
    </subcellularLocation>
</comment>
<evidence type="ECO:0000256" key="7">
    <source>
        <dbReference type="SAM" id="Phobius"/>
    </source>
</evidence>
<evidence type="ECO:0000313" key="8">
    <source>
        <dbReference type="EMBL" id="MBB6145253.1"/>
    </source>
</evidence>
<gene>
    <name evidence="8" type="ORF">HNQ77_003211</name>
</gene>
<feature type="transmembrane region" description="Helical" evidence="7">
    <location>
        <begin position="392"/>
        <end position="410"/>
    </location>
</feature>
<dbReference type="AlphaFoldDB" id="A0A841JV38"/>
<dbReference type="PANTHER" id="PTHR42770:SF11">
    <property type="entry name" value="INNER MEMBRANE TRANSPORT PROTEIN YBAT"/>
    <property type="match status" value="1"/>
</dbReference>
<proteinExistence type="predicted"/>
<evidence type="ECO:0000256" key="3">
    <source>
        <dbReference type="ARBA" id="ARBA00022692"/>
    </source>
</evidence>
<organism evidence="8 9">
    <name type="scientific">Silvibacterium bohemicum</name>
    <dbReference type="NCBI Taxonomy" id="1577686"/>
    <lineage>
        <taxon>Bacteria</taxon>
        <taxon>Pseudomonadati</taxon>
        <taxon>Acidobacteriota</taxon>
        <taxon>Terriglobia</taxon>
        <taxon>Terriglobales</taxon>
        <taxon>Acidobacteriaceae</taxon>
        <taxon>Silvibacterium</taxon>
    </lineage>
</organism>
<dbReference type="GO" id="GO:0022857">
    <property type="term" value="F:transmembrane transporter activity"/>
    <property type="evidence" value="ECO:0007669"/>
    <property type="project" value="InterPro"/>
</dbReference>
<dbReference type="OrthoDB" id="99893at2"/>
<feature type="transmembrane region" description="Helical" evidence="7">
    <location>
        <begin position="422"/>
        <end position="440"/>
    </location>
</feature>
<feature type="transmembrane region" description="Helical" evidence="7">
    <location>
        <begin position="341"/>
        <end position="371"/>
    </location>
</feature>
<feature type="transmembrane region" description="Helical" evidence="7">
    <location>
        <begin position="461"/>
        <end position="480"/>
    </location>
</feature>
<dbReference type="PANTHER" id="PTHR42770">
    <property type="entry name" value="AMINO ACID TRANSPORTER-RELATED"/>
    <property type="match status" value="1"/>
</dbReference>
<evidence type="ECO:0000256" key="6">
    <source>
        <dbReference type="SAM" id="MobiDB-lite"/>
    </source>
</evidence>
<sequence length="793" mass="86870">MSSGQTLHAPQSNRVRLVVASSVMLTFISFWRAAAVVLNDLGSSAFYAGGIAEEAVGKAAPWFILGVMLFSFAVRAVYVESCSMFTRGGVYRVVKEALGGTFAKLSVSALMFDYILTGPISGVSAGQYITGLLNELMTVGATHGWLPVALVSGNHIARQLPVNETSAIFCIIVTIYYWWQNIKGIEESSDKALEVMKITTIMVVLLLGWGIWSAFHLGAKLPPLPVPSNLHFSQDALGFLGGTKLASMLGLFGIIMAFGHSILAMSGEETLAQVNREIEHPKLKNLKRAAIVIAIYSFVFTGIVSLLAVMLIPDSVRIPVYRDNLIAGLAMNMVGPLTLRIVFRVFVVIVGFLILSGAINTSIIGSTGVLMRVAEDGVLTDWFRKPQRKYGTSYRIVNLVTALQLFTIIVSRGNVITLGEAYAFGVIWSFTFNSLAMLVLRWKYKGERGWKVPINIRIGKIEFPVGLFSVFLVLLSTAIVNLFTKSVATESGIAFAATFFVIFSISERKNLKKQLATVAQMKEHFQLEHPENIDRAALEINPGAVLVTMRDSANPFALKWALSRTNTDEQDVVVLTARVMGAGGPEYLDEQPFSEHEQMLFTKAVSVAESFGKHISLLVVPAGDIFAALVQTANKLEVAAVVSGLSTKMSAQEQAYHIGQAWESLSEPKRQFTFYVVMSDGEAQAFHIGPHAPTLQAEDVQLVHRLWLNFRRDPEMQGLHHSDIVTYALTRLATEYARDKVETVKELRRYTQDGPRTTTALGVSDRGSYRSGLDYSIAAPRSSPESSSSGQEE</sequence>
<dbReference type="Gene3D" id="1.20.1740.10">
    <property type="entry name" value="Amino acid/polyamine transporter I"/>
    <property type="match status" value="1"/>
</dbReference>
<keyword evidence="4 7" id="KW-1133">Transmembrane helix</keyword>
<evidence type="ECO:0000256" key="2">
    <source>
        <dbReference type="ARBA" id="ARBA00022475"/>
    </source>
</evidence>
<keyword evidence="3 7" id="KW-0812">Transmembrane</keyword>
<dbReference type="EMBL" id="JACHEK010000006">
    <property type="protein sequence ID" value="MBB6145253.1"/>
    <property type="molecule type" value="Genomic_DNA"/>
</dbReference>
<feature type="transmembrane region" description="Helical" evidence="7">
    <location>
        <begin position="17"/>
        <end position="39"/>
    </location>
</feature>
<accession>A0A841JV38</accession>
<keyword evidence="5 7" id="KW-0472">Membrane</keyword>
<comment type="caution">
    <text evidence="8">The sequence shown here is derived from an EMBL/GenBank/DDBJ whole genome shotgun (WGS) entry which is preliminary data.</text>
</comment>
<reference evidence="8 9" key="1">
    <citation type="submission" date="2020-08" db="EMBL/GenBank/DDBJ databases">
        <title>Genomic Encyclopedia of Type Strains, Phase IV (KMG-IV): sequencing the most valuable type-strain genomes for metagenomic binning, comparative biology and taxonomic classification.</title>
        <authorList>
            <person name="Goeker M."/>
        </authorList>
    </citation>
    <scope>NUCLEOTIDE SEQUENCE [LARGE SCALE GENOMIC DNA]</scope>
    <source>
        <strain evidence="8 9">DSM 103733</strain>
    </source>
</reference>
<feature type="transmembrane region" description="Helical" evidence="7">
    <location>
        <begin position="486"/>
        <end position="505"/>
    </location>
</feature>
<feature type="transmembrane region" description="Helical" evidence="7">
    <location>
        <begin position="237"/>
        <end position="258"/>
    </location>
</feature>
<dbReference type="InterPro" id="IPR050367">
    <property type="entry name" value="APC_superfamily"/>
</dbReference>
<evidence type="ECO:0000256" key="5">
    <source>
        <dbReference type="ARBA" id="ARBA00023136"/>
    </source>
</evidence>
<feature type="transmembrane region" description="Helical" evidence="7">
    <location>
        <begin position="59"/>
        <end position="78"/>
    </location>
</feature>
<evidence type="ECO:0000256" key="4">
    <source>
        <dbReference type="ARBA" id="ARBA00022989"/>
    </source>
</evidence>
<feature type="transmembrane region" description="Helical" evidence="7">
    <location>
        <begin position="198"/>
        <end position="217"/>
    </location>
</feature>
<dbReference type="RefSeq" id="WP_050061639.1">
    <property type="nucleotide sequence ID" value="NZ_JACHEK010000006.1"/>
</dbReference>
<feature type="region of interest" description="Disordered" evidence="6">
    <location>
        <begin position="755"/>
        <end position="793"/>
    </location>
</feature>
<dbReference type="Proteomes" id="UP000538666">
    <property type="component" value="Unassembled WGS sequence"/>
</dbReference>
<evidence type="ECO:0000313" key="9">
    <source>
        <dbReference type="Proteomes" id="UP000538666"/>
    </source>
</evidence>
<evidence type="ECO:0000256" key="1">
    <source>
        <dbReference type="ARBA" id="ARBA00004651"/>
    </source>
</evidence>
<keyword evidence="9" id="KW-1185">Reference proteome</keyword>
<keyword evidence="2" id="KW-1003">Cell membrane</keyword>
<dbReference type="Pfam" id="PF13520">
    <property type="entry name" value="AA_permease_2"/>
    <property type="match status" value="1"/>
</dbReference>